<proteinExistence type="predicted"/>
<gene>
    <name evidence="2" type="ORF">TVAG_437840</name>
</gene>
<sequence length="605" mass="67659">MSQAPKLRKRIQPAAQLAAQETPAPAQPEPAQPEQPQSPTGTGSESGPKLRKRITPKSTTHSTVTAGDAEISVAVEKKGNEASSLDLSTMCGENKTVSLDTINLASMGNLEINRLASSSNSRQLRLEVEERMKKREEEYKPQSSGFKAGGFLGSIKDFAQNANIVTSNIEAKSTPFSDLIKLVDEKKIEPKQIIFRPNTSGIAGIFDQSLDELYSDIINEDTTFSLDDMQKCLNIPFLRLPAKPPQADEGDIINELITCSSNVIEKRSSSNYIFLNTKEATNTIKYSALILLNGLRVPYAKLFSRVAKIISNAVLVHPHLSILSDQVNYVASHLLPTLNEKSELRLASIVTLHMLRNCFYAPLIRFIGEQSKLKASLFYEDSLLMNTDDIFRACVVLEQVESCNIEGNLNLNQIPEYHPVAPLQFTKRVHGALKDYITAARNELMCNDERIDKRFVPKILDPVRLTFQAVLMQTDGTMAKSDYLWDLFQQICSSQTLLDNPFLPEFKRVIEERKGKLTDNSTKKLLDVIPKLLEIGILPFILPFATTVYLKNRNIANSVILANPYAITKISFYILQIGEIRYKFEENDLLGILQNPGMLKNDSVF</sequence>
<dbReference type="InParanoid" id="A2FCE6"/>
<dbReference type="VEuPathDB" id="TrichDB:TVAG_437840"/>
<dbReference type="KEGG" id="tva:4755191"/>
<protein>
    <submittedName>
        <fullName evidence="2">Uncharacterized protein</fullName>
    </submittedName>
</protein>
<feature type="compositionally biased region" description="Basic residues" evidence="1">
    <location>
        <begin position="1"/>
        <end position="11"/>
    </location>
</feature>
<dbReference type="EMBL" id="DS113716">
    <property type="protein sequence ID" value="EAX97406.1"/>
    <property type="molecule type" value="Genomic_DNA"/>
</dbReference>
<dbReference type="AlphaFoldDB" id="A2FCE6"/>
<feature type="compositionally biased region" description="Low complexity" evidence="1">
    <location>
        <begin position="12"/>
        <end position="24"/>
    </location>
</feature>
<evidence type="ECO:0000313" key="3">
    <source>
        <dbReference type="Proteomes" id="UP000001542"/>
    </source>
</evidence>
<evidence type="ECO:0000313" key="2">
    <source>
        <dbReference type="EMBL" id="EAX97406.1"/>
    </source>
</evidence>
<feature type="region of interest" description="Disordered" evidence="1">
    <location>
        <begin position="1"/>
        <end position="66"/>
    </location>
</feature>
<name>A2FCE6_TRIV3</name>
<dbReference type="Proteomes" id="UP000001542">
    <property type="component" value="Unassembled WGS sequence"/>
</dbReference>
<feature type="compositionally biased region" description="Polar residues" evidence="1">
    <location>
        <begin position="56"/>
        <end position="65"/>
    </location>
</feature>
<dbReference type="RefSeq" id="XP_001310336.1">
    <property type="nucleotide sequence ID" value="XM_001310335.1"/>
</dbReference>
<reference evidence="2" key="1">
    <citation type="submission" date="2006-10" db="EMBL/GenBank/DDBJ databases">
        <authorList>
            <person name="Amadeo P."/>
            <person name="Zhao Q."/>
            <person name="Wortman J."/>
            <person name="Fraser-Liggett C."/>
            <person name="Carlton J."/>
        </authorList>
    </citation>
    <scope>NUCLEOTIDE SEQUENCE</scope>
    <source>
        <strain evidence="2">G3</strain>
    </source>
</reference>
<organism evidence="2 3">
    <name type="scientific">Trichomonas vaginalis (strain ATCC PRA-98 / G3)</name>
    <dbReference type="NCBI Taxonomy" id="412133"/>
    <lineage>
        <taxon>Eukaryota</taxon>
        <taxon>Metamonada</taxon>
        <taxon>Parabasalia</taxon>
        <taxon>Trichomonadida</taxon>
        <taxon>Trichomonadidae</taxon>
        <taxon>Trichomonas</taxon>
    </lineage>
</organism>
<reference evidence="2" key="2">
    <citation type="journal article" date="2007" name="Science">
        <title>Draft genome sequence of the sexually transmitted pathogen Trichomonas vaginalis.</title>
        <authorList>
            <person name="Carlton J.M."/>
            <person name="Hirt R.P."/>
            <person name="Silva J.C."/>
            <person name="Delcher A.L."/>
            <person name="Schatz M."/>
            <person name="Zhao Q."/>
            <person name="Wortman J.R."/>
            <person name="Bidwell S.L."/>
            <person name="Alsmark U.C.M."/>
            <person name="Besteiro S."/>
            <person name="Sicheritz-Ponten T."/>
            <person name="Noel C.J."/>
            <person name="Dacks J.B."/>
            <person name="Foster P.G."/>
            <person name="Simillion C."/>
            <person name="Van de Peer Y."/>
            <person name="Miranda-Saavedra D."/>
            <person name="Barton G.J."/>
            <person name="Westrop G.D."/>
            <person name="Mueller S."/>
            <person name="Dessi D."/>
            <person name="Fiori P.L."/>
            <person name="Ren Q."/>
            <person name="Paulsen I."/>
            <person name="Zhang H."/>
            <person name="Bastida-Corcuera F.D."/>
            <person name="Simoes-Barbosa A."/>
            <person name="Brown M.T."/>
            <person name="Hayes R.D."/>
            <person name="Mukherjee M."/>
            <person name="Okumura C.Y."/>
            <person name="Schneider R."/>
            <person name="Smith A.J."/>
            <person name="Vanacova S."/>
            <person name="Villalvazo M."/>
            <person name="Haas B.J."/>
            <person name="Pertea M."/>
            <person name="Feldblyum T.V."/>
            <person name="Utterback T.R."/>
            <person name="Shu C.L."/>
            <person name="Osoegawa K."/>
            <person name="de Jong P.J."/>
            <person name="Hrdy I."/>
            <person name="Horvathova L."/>
            <person name="Zubacova Z."/>
            <person name="Dolezal P."/>
            <person name="Malik S.B."/>
            <person name="Logsdon J.M. Jr."/>
            <person name="Henze K."/>
            <person name="Gupta A."/>
            <person name="Wang C.C."/>
            <person name="Dunne R.L."/>
            <person name="Upcroft J.A."/>
            <person name="Upcroft P."/>
            <person name="White O."/>
            <person name="Salzberg S.L."/>
            <person name="Tang P."/>
            <person name="Chiu C.-H."/>
            <person name="Lee Y.-S."/>
            <person name="Embley T.M."/>
            <person name="Coombs G.H."/>
            <person name="Mottram J.C."/>
            <person name="Tachezy J."/>
            <person name="Fraser-Liggett C.M."/>
            <person name="Johnson P.J."/>
        </authorList>
    </citation>
    <scope>NUCLEOTIDE SEQUENCE [LARGE SCALE GENOMIC DNA]</scope>
    <source>
        <strain evidence="2">G3</strain>
    </source>
</reference>
<dbReference type="VEuPathDB" id="TrichDB:TVAGG3_0498150"/>
<accession>A2FCE6</accession>
<evidence type="ECO:0000256" key="1">
    <source>
        <dbReference type="SAM" id="MobiDB-lite"/>
    </source>
</evidence>
<keyword evidence="3" id="KW-1185">Reference proteome</keyword>